<keyword evidence="5 8" id="KW-0472">Membrane</keyword>
<evidence type="ECO:0000313" key="10">
    <source>
        <dbReference type="Proteomes" id="UP001233999"/>
    </source>
</evidence>
<dbReference type="GO" id="GO:0008049">
    <property type="term" value="P:male courtship behavior"/>
    <property type="evidence" value="ECO:0007669"/>
    <property type="project" value="TreeGrafter"/>
</dbReference>
<evidence type="ECO:0000256" key="4">
    <source>
        <dbReference type="ARBA" id="ARBA00022989"/>
    </source>
</evidence>
<reference evidence="9" key="2">
    <citation type="submission" date="2023-05" db="EMBL/GenBank/DDBJ databases">
        <authorList>
            <person name="Fouks B."/>
        </authorList>
    </citation>
    <scope>NUCLEOTIDE SEQUENCE</scope>
    <source>
        <strain evidence="9">Stay&amp;Tobe</strain>
        <tissue evidence="9">Testes</tissue>
    </source>
</reference>
<evidence type="ECO:0000256" key="7">
    <source>
        <dbReference type="ARBA" id="ARBA00023224"/>
    </source>
</evidence>
<dbReference type="GO" id="GO:0030424">
    <property type="term" value="C:axon"/>
    <property type="evidence" value="ECO:0007669"/>
    <property type="project" value="TreeGrafter"/>
</dbReference>
<name>A0AAD7ZI54_DIPPU</name>
<keyword evidence="3 8" id="KW-0812">Transmembrane</keyword>
<dbReference type="GO" id="GO:0007635">
    <property type="term" value="P:chemosensory behavior"/>
    <property type="evidence" value="ECO:0007669"/>
    <property type="project" value="TreeGrafter"/>
</dbReference>
<keyword evidence="4 8" id="KW-1133">Transmembrane helix</keyword>
<dbReference type="PANTHER" id="PTHR21143:SF133">
    <property type="entry name" value="GUSTATORY AND PHEROMONE RECEPTOR 32A-RELATED"/>
    <property type="match status" value="1"/>
</dbReference>
<feature type="transmembrane region" description="Helical" evidence="8">
    <location>
        <begin position="92"/>
        <end position="109"/>
    </location>
</feature>
<keyword evidence="6 8" id="KW-0675">Receptor</keyword>
<feature type="transmembrane region" description="Helical" evidence="8">
    <location>
        <begin position="181"/>
        <end position="200"/>
    </location>
</feature>
<organism evidence="9 10">
    <name type="scientific">Diploptera punctata</name>
    <name type="common">Pacific beetle cockroach</name>
    <dbReference type="NCBI Taxonomy" id="6984"/>
    <lineage>
        <taxon>Eukaryota</taxon>
        <taxon>Metazoa</taxon>
        <taxon>Ecdysozoa</taxon>
        <taxon>Arthropoda</taxon>
        <taxon>Hexapoda</taxon>
        <taxon>Insecta</taxon>
        <taxon>Pterygota</taxon>
        <taxon>Neoptera</taxon>
        <taxon>Polyneoptera</taxon>
        <taxon>Dictyoptera</taxon>
        <taxon>Blattodea</taxon>
        <taxon>Blaberoidea</taxon>
        <taxon>Blaberidae</taxon>
        <taxon>Diplopterinae</taxon>
        <taxon>Diploptera</taxon>
    </lineage>
</organism>
<protein>
    <recommendedName>
        <fullName evidence="8">Gustatory receptor</fullName>
    </recommendedName>
</protein>
<gene>
    <name evidence="9" type="ORF">L9F63_024319</name>
</gene>
<keyword evidence="10" id="KW-1185">Reference proteome</keyword>
<reference evidence="9" key="1">
    <citation type="journal article" date="2023" name="IScience">
        <title>Live-bearing cockroach genome reveals convergent evolutionary mechanisms linked to viviparity in insects and beyond.</title>
        <authorList>
            <person name="Fouks B."/>
            <person name="Harrison M.C."/>
            <person name="Mikhailova A.A."/>
            <person name="Marchal E."/>
            <person name="English S."/>
            <person name="Carruthers M."/>
            <person name="Jennings E.C."/>
            <person name="Chiamaka E.L."/>
            <person name="Frigard R.A."/>
            <person name="Pippel M."/>
            <person name="Attardo G.M."/>
            <person name="Benoit J.B."/>
            <person name="Bornberg-Bauer E."/>
            <person name="Tobe S.S."/>
        </authorList>
    </citation>
    <scope>NUCLEOTIDE SEQUENCE</scope>
    <source>
        <strain evidence="9">Stay&amp;Tobe</strain>
    </source>
</reference>
<feature type="transmembrane region" description="Helical" evidence="8">
    <location>
        <begin position="143"/>
        <end position="161"/>
    </location>
</feature>
<proteinExistence type="inferred from homology"/>
<feature type="transmembrane region" description="Helical" evidence="8">
    <location>
        <begin position="51"/>
        <end position="72"/>
    </location>
</feature>
<dbReference type="GO" id="GO:0043025">
    <property type="term" value="C:neuronal cell body"/>
    <property type="evidence" value="ECO:0007669"/>
    <property type="project" value="TreeGrafter"/>
</dbReference>
<dbReference type="GO" id="GO:0050909">
    <property type="term" value="P:sensory perception of taste"/>
    <property type="evidence" value="ECO:0007669"/>
    <property type="project" value="InterPro"/>
</dbReference>
<dbReference type="Proteomes" id="UP001233999">
    <property type="component" value="Unassembled WGS sequence"/>
</dbReference>
<keyword evidence="2 8" id="KW-1003">Cell membrane</keyword>
<evidence type="ECO:0000256" key="6">
    <source>
        <dbReference type="ARBA" id="ARBA00023170"/>
    </source>
</evidence>
<comment type="similarity">
    <text evidence="8">Belongs to the insect chemoreceptor superfamily. Gustatory receptor (GR) family.</text>
</comment>
<evidence type="ECO:0000313" key="9">
    <source>
        <dbReference type="EMBL" id="KAJ9580502.1"/>
    </source>
</evidence>
<dbReference type="GO" id="GO:0007165">
    <property type="term" value="P:signal transduction"/>
    <property type="evidence" value="ECO:0007669"/>
    <property type="project" value="UniProtKB-KW"/>
</dbReference>
<comment type="caution">
    <text evidence="9">The sequence shown here is derived from an EMBL/GenBank/DDBJ whole genome shotgun (WGS) entry which is preliminary data.</text>
</comment>
<accession>A0AAD7ZI54</accession>
<comment type="subcellular location">
    <subcellularLocation>
        <location evidence="1 8">Cell membrane</location>
        <topology evidence="1 8">Multi-pass membrane protein</topology>
    </subcellularLocation>
</comment>
<dbReference type="GO" id="GO:0005886">
    <property type="term" value="C:plasma membrane"/>
    <property type="evidence" value="ECO:0007669"/>
    <property type="project" value="UniProtKB-SubCell"/>
</dbReference>
<evidence type="ECO:0000256" key="5">
    <source>
        <dbReference type="ARBA" id="ARBA00023136"/>
    </source>
</evidence>
<dbReference type="GO" id="GO:0030425">
    <property type="term" value="C:dendrite"/>
    <property type="evidence" value="ECO:0007669"/>
    <property type="project" value="TreeGrafter"/>
</dbReference>
<feature type="transmembrane region" description="Helical" evidence="8">
    <location>
        <begin position="244"/>
        <end position="270"/>
    </location>
</feature>
<feature type="transmembrane region" description="Helical" evidence="8">
    <location>
        <begin position="276"/>
        <end position="295"/>
    </location>
</feature>
<keyword evidence="7 8" id="KW-0807">Transducer</keyword>
<sequence>MANLKPLDIAKDLKYIHVMCKCLGLSPYTINKNNFPEEVTIDYTFKNNIMITIWATIFAFLLFIGDILLVMPNQKYMLSLSVTENVNELVCLPLYSAVASLAIVINLTINKCKMYEFVTKISRIDNKLNRLNKTKYSLIHQKLIPDPEILIFMFIFLPYLVYDTSVWITGDSIAKCLDYRFGNIIDIALILHFCSCIKIIRKRLSKLCKCTEDMIMPILVIPQLRNVLGEICEAARILNSMYGLLVLLEFVKIFLTVIGNITSLITLLYNCDFEKAISFIIWKLIGMAELLYIVITCHMTVTKLNTLNNIIHNTVLSRYPLSTDMFQQIKLFLHQISTCGLEFTACHLFKLDFQFLCGVLASFVTYGVILVQFK</sequence>
<evidence type="ECO:0000256" key="2">
    <source>
        <dbReference type="ARBA" id="ARBA00022475"/>
    </source>
</evidence>
<dbReference type="AlphaFoldDB" id="A0AAD7ZI54"/>
<evidence type="ECO:0000256" key="3">
    <source>
        <dbReference type="ARBA" id="ARBA00022692"/>
    </source>
</evidence>
<feature type="transmembrane region" description="Helical" evidence="8">
    <location>
        <begin position="353"/>
        <end position="373"/>
    </location>
</feature>
<dbReference type="EMBL" id="JASPKZ010008303">
    <property type="protein sequence ID" value="KAJ9580502.1"/>
    <property type="molecule type" value="Genomic_DNA"/>
</dbReference>
<evidence type="ECO:0000256" key="1">
    <source>
        <dbReference type="ARBA" id="ARBA00004651"/>
    </source>
</evidence>
<comment type="function">
    <text evidence="8">Gustatory receptor which mediates acceptance or avoidance behavior, depending on its substrates.</text>
</comment>
<dbReference type="Pfam" id="PF08395">
    <property type="entry name" value="7tm_7"/>
    <property type="match status" value="1"/>
</dbReference>
<dbReference type="PANTHER" id="PTHR21143">
    <property type="entry name" value="INVERTEBRATE GUSTATORY RECEPTOR"/>
    <property type="match status" value="1"/>
</dbReference>
<dbReference type="InterPro" id="IPR013604">
    <property type="entry name" value="7TM_chemorcpt"/>
</dbReference>
<evidence type="ECO:0000256" key="8">
    <source>
        <dbReference type="RuleBase" id="RU363108"/>
    </source>
</evidence>